<name>A0A9W9T6J4_9EURO</name>
<dbReference type="EMBL" id="JAPQKR010000008">
    <property type="protein sequence ID" value="KAJ5211428.1"/>
    <property type="molecule type" value="Genomic_DNA"/>
</dbReference>
<gene>
    <name evidence="1" type="ORF">N7498_003074</name>
</gene>
<evidence type="ECO:0000313" key="1">
    <source>
        <dbReference type="EMBL" id="KAJ5211428.1"/>
    </source>
</evidence>
<organism evidence="1 2">
    <name type="scientific">Penicillium cinerascens</name>
    <dbReference type="NCBI Taxonomy" id="70096"/>
    <lineage>
        <taxon>Eukaryota</taxon>
        <taxon>Fungi</taxon>
        <taxon>Dikarya</taxon>
        <taxon>Ascomycota</taxon>
        <taxon>Pezizomycotina</taxon>
        <taxon>Eurotiomycetes</taxon>
        <taxon>Eurotiomycetidae</taxon>
        <taxon>Eurotiales</taxon>
        <taxon>Aspergillaceae</taxon>
        <taxon>Penicillium</taxon>
    </lineage>
</organism>
<dbReference type="GeneID" id="83177437"/>
<evidence type="ECO:0000313" key="2">
    <source>
        <dbReference type="Proteomes" id="UP001150904"/>
    </source>
</evidence>
<keyword evidence="2" id="KW-1185">Reference proteome</keyword>
<protein>
    <submittedName>
        <fullName evidence="1">Uncharacterized protein</fullName>
    </submittedName>
</protein>
<dbReference type="OrthoDB" id="2831558at2759"/>
<accession>A0A9W9T6J4</accession>
<reference evidence="1" key="2">
    <citation type="journal article" date="2023" name="IMA Fungus">
        <title>Comparative genomic study of the Penicillium genus elucidates a diverse pangenome and 15 lateral gene transfer events.</title>
        <authorList>
            <person name="Petersen C."/>
            <person name="Sorensen T."/>
            <person name="Nielsen M.R."/>
            <person name="Sondergaard T.E."/>
            <person name="Sorensen J.L."/>
            <person name="Fitzpatrick D.A."/>
            <person name="Frisvad J.C."/>
            <person name="Nielsen K.L."/>
        </authorList>
    </citation>
    <scope>NUCLEOTIDE SEQUENCE</scope>
    <source>
        <strain evidence="1">IBT 15544</strain>
    </source>
</reference>
<sequence>MVELLDNAGIDVVESVIYFHVDDPLKDVTQVPSRLHKTLLLNLRASEVDDGNLCIKAYEICTQFLTPRLPERLRPQKTGRHSDSLTRVHFRCQSQKIRIASEGMQTFCSGPEPVA</sequence>
<dbReference type="AlphaFoldDB" id="A0A9W9T6J4"/>
<reference evidence="1" key="1">
    <citation type="submission" date="2022-12" db="EMBL/GenBank/DDBJ databases">
        <authorList>
            <person name="Petersen C."/>
        </authorList>
    </citation>
    <scope>NUCLEOTIDE SEQUENCE</scope>
    <source>
        <strain evidence="1">IBT 15544</strain>
    </source>
</reference>
<comment type="caution">
    <text evidence="1">The sequence shown here is derived from an EMBL/GenBank/DDBJ whole genome shotgun (WGS) entry which is preliminary data.</text>
</comment>
<proteinExistence type="predicted"/>
<dbReference type="Proteomes" id="UP001150904">
    <property type="component" value="Unassembled WGS sequence"/>
</dbReference>
<dbReference type="RefSeq" id="XP_058309598.1">
    <property type="nucleotide sequence ID" value="XM_058450136.1"/>
</dbReference>